<proteinExistence type="predicted"/>
<dbReference type="AlphaFoldDB" id="R4WRI0"/>
<protein>
    <submittedName>
        <fullName evidence="1">Uncharacterized protein</fullName>
    </submittedName>
</protein>
<keyword evidence="1" id="KW-0614">Plasmid</keyword>
<dbReference type="PATRIC" id="fig|758793.3.peg.5452"/>
<dbReference type="Proteomes" id="UP000013966">
    <property type="component" value="Plasmid p1"/>
</dbReference>
<gene>
    <name evidence="1" type="ORF">BRPE64_DCDS03020</name>
</gene>
<name>R4WRI0_9BURK</name>
<dbReference type="KEGG" id="buo:BRPE64_DCDS03020"/>
<dbReference type="HOGENOM" id="CLU_2714592_0_0_4"/>
<evidence type="ECO:0000313" key="1">
    <source>
        <dbReference type="EMBL" id="BAN27238.1"/>
    </source>
</evidence>
<organism evidence="1 2">
    <name type="scientific">Caballeronia insecticola</name>
    <dbReference type="NCBI Taxonomy" id="758793"/>
    <lineage>
        <taxon>Bacteria</taxon>
        <taxon>Pseudomonadati</taxon>
        <taxon>Pseudomonadota</taxon>
        <taxon>Betaproteobacteria</taxon>
        <taxon>Burkholderiales</taxon>
        <taxon>Burkholderiaceae</taxon>
        <taxon>Caballeronia</taxon>
    </lineage>
</organism>
<sequence>MPEPPPEPLPLPSPVEIVPVPLPLAPADLLIVPEPPHAASVSKLATAAATMVLRNTSRPMFLVSMSALGILF</sequence>
<reference evidence="1 2" key="1">
    <citation type="journal article" date="2013" name="Genome Announc.">
        <title>Complete Genome Sequence of Burkholderia sp. Strain RPE64, Bacterial Symbiont of the Bean Bug Riptortus pedestris.</title>
        <authorList>
            <person name="Shibata T.F."/>
            <person name="Maeda T."/>
            <person name="Nikoh N."/>
            <person name="Yamaguchi K."/>
            <person name="Oshima K."/>
            <person name="Hattori M."/>
            <person name="Nishiyama T."/>
            <person name="Hasebe M."/>
            <person name="Fukatsu T."/>
            <person name="Kikuchi Y."/>
            <person name="Shigenobu S."/>
        </authorList>
    </citation>
    <scope>NUCLEOTIDE SEQUENCE [LARGE SCALE GENOMIC DNA]</scope>
    <source>
        <plasmid evidence="1 2">p1</plasmid>
    </source>
</reference>
<keyword evidence="2" id="KW-1185">Reference proteome</keyword>
<reference evidence="1 2" key="2">
    <citation type="journal article" date="2018" name="Int. J. Syst. Evol. Microbiol.">
        <title>Burkholderia insecticola sp. nov., a gut symbiotic bacterium of the bean bug Riptortus pedestris.</title>
        <authorList>
            <person name="Takeshita K."/>
            <person name="Tamaki H."/>
            <person name="Ohbayashi T."/>
            <person name="Meng X.-Y."/>
            <person name="Sone T."/>
            <person name="Mitani Y."/>
            <person name="Peeters C."/>
            <person name="Kikuchi Y."/>
            <person name="Vandamme P."/>
        </authorList>
    </citation>
    <scope>NUCLEOTIDE SEQUENCE [LARGE SCALE GENOMIC DNA]</scope>
    <source>
        <strain evidence="1">RPE64</strain>
        <plasmid evidence="1 2">p1</plasmid>
    </source>
</reference>
<geneLocation type="plasmid" evidence="1 2">
    <name>p1</name>
</geneLocation>
<accession>R4WRI0</accession>
<dbReference type="EMBL" id="AP013061">
    <property type="protein sequence ID" value="BAN27238.1"/>
    <property type="molecule type" value="Genomic_DNA"/>
</dbReference>
<evidence type="ECO:0000313" key="2">
    <source>
        <dbReference type="Proteomes" id="UP000013966"/>
    </source>
</evidence>